<dbReference type="Pfam" id="PF00672">
    <property type="entry name" value="HAMP"/>
    <property type="match status" value="1"/>
</dbReference>
<dbReference type="SUPFAM" id="SSF158472">
    <property type="entry name" value="HAMP domain-like"/>
    <property type="match status" value="1"/>
</dbReference>
<dbReference type="Pfam" id="PF00512">
    <property type="entry name" value="HisKA"/>
    <property type="match status" value="1"/>
</dbReference>
<dbReference type="InterPro" id="IPR003594">
    <property type="entry name" value="HATPase_dom"/>
</dbReference>
<dbReference type="Gene3D" id="3.30.565.10">
    <property type="entry name" value="Histidine kinase-like ATPase, C-terminal domain"/>
    <property type="match status" value="1"/>
</dbReference>
<evidence type="ECO:0000256" key="1">
    <source>
        <dbReference type="ARBA" id="ARBA00000085"/>
    </source>
</evidence>
<evidence type="ECO:0000256" key="2">
    <source>
        <dbReference type="ARBA" id="ARBA00004236"/>
    </source>
</evidence>
<comment type="subcellular location">
    <subcellularLocation>
        <location evidence="2">Cell membrane</location>
    </subcellularLocation>
</comment>
<feature type="transmembrane region" description="Helical" evidence="11">
    <location>
        <begin position="66"/>
        <end position="86"/>
    </location>
</feature>
<dbReference type="PROSITE" id="PS50885">
    <property type="entry name" value="HAMP"/>
    <property type="match status" value="1"/>
</dbReference>
<feature type="domain" description="HAMP" evidence="13">
    <location>
        <begin position="87"/>
        <end position="139"/>
    </location>
</feature>
<reference evidence="14" key="1">
    <citation type="submission" date="2021-01" db="EMBL/GenBank/DDBJ databases">
        <title>Whole genome shotgun sequence of Rugosimonospora africana NBRC 104875.</title>
        <authorList>
            <person name="Komaki H."/>
            <person name="Tamura T."/>
        </authorList>
    </citation>
    <scope>NUCLEOTIDE SEQUENCE</scope>
    <source>
        <strain evidence="14">NBRC 104875</strain>
    </source>
</reference>
<keyword evidence="15" id="KW-1185">Reference proteome</keyword>
<keyword evidence="8 11" id="KW-1133">Transmembrane helix</keyword>
<dbReference type="InterPro" id="IPR003660">
    <property type="entry name" value="HAMP_dom"/>
</dbReference>
<dbReference type="InterPro" id="IPR005467">
    <property type="entry name" value="His_kinase_dom"/>
</dbReference>
<keyword evidence="9" id="KW-0902">Two-component regulatory system</keyword>
<evidence type="ECO:0000256" key="8">
    <source>
        <dbReference type="ARBA" id="ARBA00022989"/>
    </source>
</evidence>
<dbReference type="PANTHER" id="PTHR45436">
    <property type="entry name" value="SENSOR HISTIDINE KINASE YKOH"/>
    <property type="match status" value="1"/>
</dbReference>
<evidence type="ECO:0000256" key="3">
    <source>
        <dbReference type="ARBA" id="ARBA00012438"/>
    </source>
</evidence>
<name>A0A8J3QXL4_9ACTN</name>
<feature type="domain" description="Histidine kinase" evidence="12">
    <location>
        <begin position="147"/>
        <end position="357"/>
    </location>
</feature>
<keyword evidence="5" id="KW-0808">Transferase</keyword>
<dbReference type="InterPro" id="IPR050428">
    <property type="entry name" value="TCS_sensor_his_kinase"/>
</dbReference>
<dbReference type="PANTHER" id="PTHR45436:SF5">
    <property type="entry name" value="SENSOR HISTIDINE KINASE TRCS"/>
    <property type="match status" value="1"/>
</dbReference>
<gene>
    <name evidence="14" type="primary">cutS_2</name>
    <name evidence="14" type="ORF">Raf01_65780</name>
</gene>
<dbReference type="Proteomes" id="UP000642748">
    <property type="component" value="Unassembled WGS sequence"/>
</dbReference>
<evidence type="ECO:0000313" key="15">
    <source>
        <dbReference type="Proteomes" id="UP000642748"/>
    </source>
</evidence>
<dbReference type="GO" id="GO:0005886">
    <property type="term" value="C:plasma membrane"/>
    <property type="evidence" value="ECO:0007669"/>
    <property type="project" value="UniProtKB-SubCell"/>
</dbReference>
<dbReference type="Pfam" id="PF02518">
    <property type="entry name" value="HATPase_c"/>
    <property type="match status" value="1"/>
</dbReference>
<dbReference type="SUPFAM" id="SSF55874">
    <property type="entry name" value="ATPase domain of HSP90 chaperone/DNA topoisomerase II/histidine kinase"/>
    <property type="match status" value="1"/>
</dbReference>
<evidence type="ECO:0000256" key="5">
    <source>
        <dbReference type="ARBA" id="ARBA00022679"/>
    </source>
</evidence>
<dbReference type="InterPro" id="IPR004358">
    <property type="entry name" value="Sig_transdc_His_kin-like_C"/>
</dbReference>
<evidence type="ECO:0000259" key="13">
    <source>
        <dbReference type="PROSITE" id="PS50885"/>
    </source>
</evidence>
<dbReference type="SUPFAM" id="SSF47384">
    <property type="entry name" value="Homodimeric domain of signal transducing histidine kinase"/>
    <property type="match status" value="1"/>
</dbReference>
<sequence length="357" mass="38061">MSRRRRRSLRTRLTLLYAGPFLLCGAILLAVPVLSLNNTVPADPQALPAPEPTGLELTQQHTVLTASAIGLCGMALVSLVLGWLVAGRFLKPLKTITATARDISATSLDRRLDLTGRNELTDLADTLDELFARLQAAFVAQRHFVANASHELRTPLTAQRALLQVTLADPRATTDELRAACEDLLMLGETQERLIAALLTLASSEQPVEKGEPFDLADLARDVVLERGPEAQRRGVHLHTALGAAPVTGNRQLVTSLVANLVDNAVRYNTNPGRVEVSTATDGGRASLTVRNTGPVVPPDQIGRLFEPFQQLDGQRIRHSDGHGLGLAIVRAVATAHGATLVAEAAPGGGLTVQVGF</sequence>
<evidence type="ECO:0000256" key="6">
    <source>
        <dbReference type="ARBA" id="ARBA00022692"/>
    </source>
</evidence>
<evidence type="ECO:0000256" key="10">
    <source>
        <dbReference type="ARBA" id="ARBA00023136"/>
    </source>
</evidence>
<dbReference type="Gene3D" id="1.10.287.130">
    <property type="match status" value="1"/>
</dbReference>
<comment type="catalytic activity">
    <reaction evidence="1">
        <text>ATP + protein L-histidine = ADP + protein N-phospho-L-histidine.</text>
        <dbReference type="EC" id="2.7.13.3"/>
    </reaction>
</comment>
<dbReference type="SMART" id="SM00388">
    <property type="entry name" value="HisKA"/>
    <property type="match status" value="1"/>
</dbReference>
<keyword evidence="10 11" id="KW-0472">Membrane</keyword>
<evidence type="ECO:0000256" key="11">
    <source>
        <dbReference type="SAM" id="Phobius"/>
    </source>
</evidence>
<dbReference type="AlphaFoldDB" id="A0A8J3QXL4"/>
<evidence type="ECO:0000256" key="7">
    <source>
        <dbReference type="ARBA" id="ARBA00022777"/>
    </source>
</evidence>
<dbReference type="RefSeq" id="WP_203921914.1">
    <property type="nucleotide sequence ID" value="NZ_BONZ01000066.1"/>
</dbReference>
<proteinExistence type="predicted"/>
<dbReference type="SMART" id="SM00387">
    <property type="entry name" value="HATPase_c"/>
    <property type="match status" value="1"/>
</dbReference>
<dbReference type="SMART" id="SM00304">
    <property type="entry name" value="HAMP"/>
    <property type="match status" value="1"/>
</dbReference>
<dbReference type="InterPro" id="IPR036890">
    <property type="entry name" value="HATPase_C_sf"/>
</dbReference>
<dbReference type="EMBL" id="BONZ01000066">
    <property type="protein sequence ID" value="GIH18406.1"/>
    <property type="molecule type" value="Genomic_DNA"/>
</dbReference>
<evidence type="ECO:0000313" key="14">
    <source>
        <dbReference type="EMBL" id="GIH18406.1"/>
    </source>
</evidence>
<keyword evidence="7" id="KW-0418">Kinase</keyword>
<accession>A0A8J3QXL4</accession>
<dbReference type="CDD" id="cd06225">
    <property type="entry name" value="HAMP"/>
    <property type="match status" value="1"/>
</dbReference>
<keyword evidence="4" id="KW-0597">Phosphoprotein</keyword>
<dbReference type="CDD" id="cd00082">
    <property type="entry name" value="HisKA"/>
    <property type="match status" value="1"/>
</dbReference>
<dbReference type="EC" id="2.7.13.3" evidence="3"/>
<dbReference type="PROSITE" id="PS50109">
    <property type="entry name" value="HIS_KIN"/>
    <property type="match status" value="1"/>
</dbReference>
<organism evidence="14 15">
    <name type="scientific">Rugosimonospora africana</name>
    <dbReference type="NCBI Taxonomy" id="556532"/>
    <lineage>
        <taxon>Bacteria</taxon>
        <taxon>Bacillati</taxon>
        <taxon>Actinomycetota</taxon>
        <taxon>Actinomycetes</taxon>
        <taxon>Micromonosporales</taxon>
        <taxon>Micromonosporaceae</taxon>
        <taxon>Rugosimonospora</taxon>
    </lineage>
</organism>
<dbReference type="GO" id="GO:0000155">
    <property type="term" value="F:phosphorelay sensor kinase activity"/>
    <property type="evidence" value="ECO:0007669"/>
    <property type="project" value="InterPro"/>
</dbReference>
<evidence type="ECO:0000256" key="4">
    <source>
        <dbReference type="ARBA" id="ARBA00022553"/>
    </source>
</evidence>
<dbReference type="Gene3D" id="6.10.340.10">
    <property type="match status" value="1"/>
</dbReference>
<dbReference type="InterPro" id="IPR003661">
    <property type="entry name" value="HisK_dim/P_dom"/>
</dbReference>
<evidence type="ECO:0000256" key="9">
    <source>
        <dbReference type="ARBA" id="ARBA00023012"/>
    </source>
</evidence>
<evidence type="ECO:0000259" key="12">
    <source>
        <dbReference type="PROSITE" id="PS50109"/>
    </source>
</evidence>
<comment type="caution">
    <text evidence="14">The sequence shown here is derived from an EMBL/GenBank/DDBJ whole genome shotgun (WGS) entry which is preliminary data.</text>
</comment>
<dbReference type="InterPro" id="IPR036097">
    <property type="entry name" value="HisK_dim/P_sf"/>
</dbReference>
<dbReference type="PRINTS" id="PR00344">
    <property type="entry name" value="BCTRLSENSOR"/>
</dbReference>
<protein>
    <recommendedName>
        <fullName evidence="3">histidine kinase</fullName>
        <ecNumber evidence="3">2.7.13.3</ecNumber>
    </recommendedName>
</protein>
<keyword evidence="6 11" id="KW-0812">Transmembrane</keyword>